<feature type="coiled-coil region" evidence="2">
    <location>
        <begin position="220"/>
        <end position="247"/>
    </location>
</feature>
<dbReference type="InterPro" id="IPR016772">
    <property type="entry name" value="UCP020408"/>
</dbReference>
<organism evidence="3 4">
    <name type="scientific">Cupriavidus pauculus</name>
    <dbReference type="NCBI Taxonomy" id="82633"/>
    <lineage>
        <taxon>Bacteria</taxon>
        <taxon>Pseudomonadati</taxon>
        <taxon>Pseudomonadota</taxon>
        <taxon>Betaproteobacteria</taxon>
        <taxon>Burkholderiales</taxon>
        <taxon>Burkholderiaceae</taxon>
        <taxon>Cupriavidus</taxon>
    </lineage>
</organism>
<dbReference type="AlphaFoldDB" id="A0A5P2HAF0"/>
<evidence type="ECO:0000313" key="3">
    <source>
        <dbReference type="EMBL" id="QET05062.1"/>
    </source>
</evidence>
<proteinExistence type="inferred from homology"/>
<dbReference type="EMBL" id="CP044067">
    <property type="protein sequence ID" value="QET05062.1"/>
    <property type="molecule type" value="Genomic_DNA"/>
</dbReference>
<name>A0A5P2HAF0_9BURK</name>
<reference evidence="3 4" key="1">
    <citation type="submission" date="2019-09" db="EMBL/GenBank/DDBJ databases">
        <title>FDA dAtabase for Regulatory Grade micrObial Sequences (FDA-ARGOS): Supporting development and validation of Infectious Disease Dx tests.</title>
        <authorList>
            <person name="Sciortino C."/>
            <person name="Tallon L."/>
            <person name="Sadzewicz L."/>
            <person name="Vavikolanu K."/>
            <person name="Mehta A."/>
            <person name="Aluvathingal J."/>
            <person name="Nadendla S."/>
            <person name="Nandy P."/>
            <person name="Geyer C."/>
            <person name="Yan Y."/>
            <person name="Sichtig H."/>
        </authorList>
    </citation>
    <scope>NUCLEOTIDE SEQUENCE [LARGE SCALE GENOMIC DNA]</scope>
    <source>
        <strain evidence="3 4">FDAARGOS_664</strain>
    </source>
</reference>
<evidence type="ECO:0000256" key="2">
    <source>
        <dbReference type="SAM" id="Coils"/>
    </source>
</evidence>
<gene>
    <name evidence="3" type="ORF">FOB72_23695</name>
</gene>
<dbReference type="Proteomes" id="UP000322822">
    <property type="component" value="Chromosome 2"/>
</dbReference>
<evidence type="ECO:0000256" key="1">
    <source>
        <dbReference type="ARBA" id="ARBA00007189"/>
    </source>
</evidence>
<protein>
    <submittedName>
        <fullName evidence="3">DUF2325 domain-containing protein</fullName>
    </submittedName>
</protein>
<evidence type="ECO:0000313" key="4">
    <source>
        <dbReference type="Proteomes" id="UP000322822"/>
    </source>
</evidence>
<comment type="similarity">
    <text evidence="1">Belongs to the UPF0751 family.</text>
</comment>
<dbReference type="OrthoDB" id="5296275at2"/>
<sequence>MNAHPLCTMVYFGNASAPPGPHRPGFTSPDAMQHPPFALARTSLLGTTIRHGDAPGCCTPHPVPTPAPATSAVRNVRHRTTLAELDATFHCSIIGTCLSTGELRKLVRRLIAMDATASDMEVHHEAVSLATRGGVGAKTLHKALDQRHALAIRQFASATDPDAVRAMWDTAQATGDIAGAYWATMTHPEGSVAVRQKAFGDVHMLSHLVGASNRADIRRLVALEAENETLKDTLARQQLRMQELGSEHAVAMQEASALIATLRGREQAPGEAVPADVTARQQLISAQVERIATAEARQALAAEAARTLRDDVAQLRAQLAASRAETQALEALVTRQQQEGREDDRASTLPALDNRSVLYIGGRPGTVTTIRTLVERAGGRFQDHDGGLEDRKGLLPAMVASADIVVFPVDCIDHDSVGMLKRICQKQGIDYHPVRSASVASFVELLARLP</sequence>
<dbReference type="Pfam" id="PF10087">
    <property type="entry name" value="DUF2325"/>
    <property type="match status" value="1"/>
</dbReference>
<keyword evidence="2" id="KW-0175">Coiled coil</keyword>
<feature type="coiled-coil region" evidence="2">
    <location>
        <begin position="305"/>
        <end position="332"/>
    </location>
</feature>
<accession>A0A5P2HAF0</accession>